<reference evidence="2" key="1">
    <citation type="journal article" date="2014" name="Int. J. Syst. Evol. Microbiol.">
        <title>Complete genome sequence of Corynebacterium casei LMG S-19264T (=DSM 44701T), isolated from a smear-ripened cheese.</title>
        <authorList>
            <consortium name="US DOE Joint Genome Institute (JGI-PGF)"/>
            <person name="Walter F."/>
            <person name="Albersmeier A."/>
            <person name="Kalinowski J."/>
            <person name="Ruckert C."/>
        </authorList>
    </citation>
    <scope>NUCLEOTIDE SEQUENCE</scope>
    <source>
        <strain evidence="2">CGMCC 1.12919</strain>
    </source>
</reference>
<evidence type="ECO:0000259" key="1">
    <source>
        <dbReference type="Pfam" id="PF10276"/>
    </source>
</evidence>
<dbReference type="Gene3D" id="2.60.260.40">
    <property type="entry name" value="q5lls5 like domains"/>
    <property type="match status" value="1"/>
</dbReference>
<evidence type="ECO:0000313" key="3">
    <source>
        <dbReference type="Proteomes" id="UP000637002"/>
    </source>
</evidence>
<accession>A0A916US04</accession>
<dbReference type="AlphaFoldDB" id="A0A916US04"/>
<organism evidence="2 3">
    <name type="scientific">Chelatococcus reniformis</name>
    <dbReference type="NCBI Taxonomy" id="1494448"/>
    <lineage>
        <taxon>Bacteria</taxon>
        <taxon>Pseudomonadati</taxon>
        <taxon>Pseudomonadota</taxon>
        <taxon>Alphaproteobacteria</taxon>
        <taxon>Hyphomicrobiales</taxon>
        <taxon>Chelatococcaceae</taxon>
        <taxon>Chelatococcus</taxon>
    </lineage>
</organism>
<proteinExistence type="predicted"/>
<feature type="domain" description="Zinc finger CHCC-type" evidence="1">
    <location>
        <begin position="23"/>
        <end position="58"/>
    </location>
</feature>
<dbReference type="EMBL" id="BMGG01000009">
    <property type="protein sequence ID" value="GGC84908.1"/>
    <property type="molecule type" value="Genomic_DNA"/>
</dbReference>
<name>A0A916US04_9HYPH</name>
<dbReference type="Pfam" id="PF10276">
    <property type="entry name" value="zf-CHCC"/>
    <property type="match status" value="1"/>
</dbReference>
<sequence length="82" mass="8996">MAEHGVPHFQNDLGVATIHVGAREFMCIGARPPFDHPHIFIDMGDSDEAICSYCSTLYKFDPSLGSGRCEPPECKWADEVAA</sequence>
<keyword evidence="3" id="KW-1185">Reference proteome</keyword>
<dbReference type="Proteomes" id="UP000637002">
    <property type="component" value="Unassembled WGS sequence"/>
</dbReference>
<gene>
    <name evidence="2" type="ORF">GCM10010994_48500</name>
</gene>
<reference evidence="2" key="2">
    <citation type="submission" date="2020-09" db="EMBL/GenBank/DDBJ databases">
        <authorList>
            <person name="Sun Q."/>
            <person name="Zhou Y."/>
        </authorList>
    </citation>
    <scope>NUCLEOTIDE SEQUENCE</scope>
    <source>
        <strain evidence="2">CGMCC 1.12919</strain>
    </source>
</reference>
<dbReference type="InterPro" id="IPR019401">
    <property type="entry name" value="Znf_CHCC"/>
</dbReference>
<comment type="caution">
    <text evidence="2">The sequence shown here is derived from an EMBL/GenBank/DDBJ whole genome shotgun (WGS) entry which is preliminary data.</text>
</comment>
<protein>
    <recommendedName>
        <fullName evidence="1">Zinc finger CHCC-type domain-containing protein</fullName>
    </recommendedName>
</protein>
<dbReference type="RefSeq" id="WP_188611755.1">
    <property type="nucleotide sequence ID" value="NZ_BMGG01000009.1"/>
</dbReference>
<evidence type="ECO:0000313" key="2">
    <source>
        <dbReference type="EMBL" id="GGC84908.1"/>
    </source>
</evidence>